<evidence type="ECO:0008006" key="4">
    <source>
        <dbReference type="Google" id="ProtNLM"/>
    </source>
</evidence>
<organism evidence="2 3">
    <name type="scientific">Prorocentrum cordatum</name>
    <dbReference type="NCBI Taxonomy" id="2364126"/>
    <lineage>
        <taxon>Eukaryota</taxon>
        <taxon>Sar</taxon>
        <taxon>Alveolata</taxon>
        <taxon>Dinophyceae</taxon>
        <taxon>Prorocentrales</taxon>
        <taxon>Prorocentraceae</taxon>
        <taxon>Prorocentrum</taxon>
    </lineage>
</organism>
<dbReference type="EMBL" id="CAUYUJ010020981">
    <property type="protein sequence ID" value="CAK0901787.1"/>
    <property type="molecule type" value="Genomic_DNA"/>
</dbReference>
<sequence length="241" mass="24040">MGRQPSSWAWTMLGVACTGPMELQSLGAEAAEVSCVDRLSDGTIDSDAPKWVDTPGGLYGCAEYEAFEAAGLQWCSLHGDRDSGTGRGDAYCCICGGGCPSTGCTTVTSTSTASATATTGTTTTGTSTTVTTSTCALGCRTGHASACPGAAVAVRDTHGDPCTWYDEDAWTMAQCGSYDDADFSANLMCCSCANSAGGEKAKWVPQAVSSRAPPGGRPAAAAAAAAGGLLLLGAGPLSARG</sequence>
<comment type="caution">
    <text evidence="2">The sequence shown here is derived from an EMBL/GenBank/DDBJ whole genome shotgun (WGS) entry which is preliminary data.</text>
</comment>
<evidence type="ECO:0000256" key="1">
    <source>
        <dbReference type="SAM" id="SignalP"/>
    </source>
</evidence>
<reference evidence="2" key="1">
    <citation type="submission" date="2023-10" db="EMBL/GenBank/DDBJ databases">
        <authorList>
            <person name="Chen Y."/>
            <person name="Shah S."/>
            <person name="Dougan E. K."/>
            <person name="Thang M."/>
            <person name="Chan C."/>
        </authorList>
    </citation>
    <scope>NUCLEOTIDE SEQUENCE [LARGE SCALE GENOMIC DNA]</scope>
</reference>
<protein>
    <recommendedName>
        <fullName evidence="4">Cellulase</fullName>
    </recommendedName>
</protein>
<dbReference type="Proteomes" id="UP001189429">
    <property type="component" value="Unassembled WGS sequence"/>
</dbReference>
<gene>
    <name evidence="2" type="ORF">PCOR1329_LOCUS78625</name>
</gene>
<dbReference type="PROSITE" id="PS51257">
    <property type="entry name" value="PROKAR_LIPOPROTEIN"/>
    <property type="match status" value="1"/>
</dbReference>
<keyword evidence="3" id="KW-1185">Reference proteome</keyword>
<evidence type="ECO:0000313" key="3">
    <source>
        <dbReference type="Proteomes" id="UP001189429"/>
    </source>
</evidence>
<name>A0ABN9XPD6_9DINO</name>
<accession>A0ABN9XPD6</accession>
<feature type="chain" id="PRO_5045551801" description="Cellulase" evidence="1">
    <location>
        <begin position="21"/>
        <end position="241"/>
    </location>
</feature>
<proteinExistence type="predicted"/>
<keyword evidence="1" id="KW-0732">Signal</keyword>
<feature type="signal peptide" evidence="1">
    <location>
        <begin position="1"/>
        <end position="20"/>
    </location>
</feature>
<evidence type="ECO:0000313" key="2">
    <source>
        <dbReference type="EMBL" id="CAK0901787.1"/>
    </source>
</evidence>